<proteinExistence type="predicted"/>
<dbReference type="PANTHER" id="PTHR41317">
    <property type="entry name" value="PD-(D_E)XK NUCLEASE FAMILY TRANSPOSASE"/>
    <property type="match status" value="1"/>
</dbReference>
<name>A0A2Z4UBW3_9FIRM</name>
<gene>
    <name evidence="1" type="ORF">DQQ01_10815</name>
</gene>
<protein>
    <recommendedName>
        <fullName evidence="3">Rpn family recombination-promoting nuclease/putative transposase</fullName>
    </recommendedName>
</protein>
<reference evidence="2" key="1">
    <citation type="submission" date="2018-06" db="EMBL/GenBank/DDBJ databases">
        <title>Description of Blautia argi sp. nov., a new anaerobic isolated from dog feces.</title>
        <authorList>
            <person name="Chang Y.-H."/>
            <person name="Paek J."/>
            <person name="Shin Y."/>
        </authorList>
    </citation>
    <scope>NUCLEOTIDE SEQUENCE [LARGE SCALE GENOMIC DNA]</scope>
    <source>
        <strain evidence="2">KCTC 15426</strain>
    </source>
</reference>
<evidence type="ECO:0008006" key="3">
    <source>
        <dbReference type="Google" id="ProtNLM"/>
    </source>
</evidence>
<dbReference type="AlphaFoldDB" id="A0A2Z4UBW3"/>
<dbReference type="PANTHER" id="PTHR41317:SF1">
    <property type="entry name" value="PD-(D_E)XK NUCLEASE FAMILY TRANSPOSASE"/>
    <property type="match status" value="1"/>
</dbReference>
<dbReference type="Pfam" id="PF12784">
    <property type="entry name" value="PDDEXK_2"/>
    <property type="match status" value="1"/>
</dbReference>
<dbReference type="KEGG" id="blau:DQQ01_10815"/>
<dbReference type="OrthoDB" id="9775482at2"/>
<accession>A0A2Z4UBW3</accession>
<dbReference type="EMBL" id="CP030280">
    <property type="protein sequence ID" value="AWY98563.1"/>
    <property type="molecule type" value="Genomic_DNA"/>
</dbReference>
<dbReference type="NCBIfam" id="TIGR01784">
    <property type="entry name" value="T_den_put_tspse"/>
    <property type="match status" value="1"/>
</dbReference>
<dbReference type="InterPro" id="IPR010106">
    <property type="entry name" value="RpnA"/>
</dbReference>
<organism evidence="1 2">
    <name type="scientific">Blautia argi</name>
    <dbReference type="NCBI Taxonomy" id="1912897"/>
    <lineage>
        <taxon>Bacteria</taxon>
        <taxon>Bacillati</taxon>
        <taxon>Bacillota</taxon>
        <taxon>Clostridia</taxon>
        <taxon>Lachnospirales</taxon>
        <taxon>Lachnospiraceae</taxon>
        <taxon>Blautia</taxon>
    </lineage>
</organism>
<keyword evidence="2" id="KW-1185">Reference proteome</keyword>
<evidence type="ECO:0000313" key="1">
    <source>
        <dbReference type="EMBL" id="AWY98563.1"/>
    </source>
</evidence>
<evidence type="ECO:0000313" key="2">
    <source>
        <dbReference type="Proteomes" id="UP000250003"/>
    </source>
</evidence>
<sequence>MQKKCLSDLTIKNNFMFGAVMINPENCRGLLERVLDMEIDHVEVSREKSMVYHPEYKGVRLDVYTRDENNTCYNVEMQVVKKPELGKRSRYYQSQMDMELLLAGQSYEELPDTYVIFICDFDPFGEKKYRYTFQAECKESETAKLKDGRTLVFLSTCGENEKEVSRELAAFLKFVKADLKQSQEDFHDPYVRQLQNFIRDIKGNREMEERFMILEEMLRDERNEGIKEGIKEGMEKGIIKMVTAMRKKGLSEEKIMELCDISEEEMNKYKETEN</sequence>
<dbReference type="Proteomes" id="UP000250003">
    <property type="component" value="Chromosome"/>
</dbReference>
<dbReference type="RefSeq" id="WP_111920050.1">
    <property type="nucleotide sequence ID" value="NZ_CAUWHR010000009.1"/>
</dbReference>